<proteinExistence type="predicted"/>
<protein>
    <submittedName>
        <fullName evidence="1">Uncharacterized protein</fullName>
    </submittedName>
</protein>
<dbReference type="eggNOG" id="ENOG503161N">
    <property type="taxonomic scope" value="Bacteria"/>
</dbReference>
<keyword evidence="2" id="KW-1185">Reference proteome</keyword>
<accession>D7DXF8</accession>
<name>D7DXF8_NOSA0</name>
<sequence>MPDILIDEAETTLNASFQTVLNPKDREDLIEDARDRLTEWLANKLKSGE</sequence>
<evidence type="ECO:0000313" key="1">
    <source>
        <dbReference type="EMBL" id="ADI64234.1"/>
    </source>
</evidence>
<dbReference type="RefSeq" id="WP_013191251.1">
    <property type="nucleotide sequence ID" value="NC_014248.1"/>
</dbReference>
<evidence type="ECO:0000313" key="2">
    <source>
        <dbReference type="Proteomes" id="UP000001511"/>
    </source>
</evidence>
<dbReference type="STRING" id="551115.Aazo_2251"/>
<gene>
    <name evidence="1" type="ordered locus">Aazo_2251</name>
</gene>
<dbReference type="HOGENOM" id="CLU_3138355_0_0_3"/>
<dbReference type="Proteomes" id="UP000001511">
    <property type="component" value="Chromosome"/>
</dbReference>
<organism evidence="1 2">
    <name type="scientific">Nostoc azollae (strain 0708)</name>
    <name type="common">Anabaena azollae (strain 0708)</name>
    <dbReference type="NCBI Taxonomy" id="551115"/>
    <lineage>
        <taxon>Bacteria</taxon>
        <taxon>Bacillati</taxon>
        <taxon>Cyanobacteriota</taxon>
        <taxon>Cyanophyceae</taxon>
        <taxon>Nostocales</taxon>
        <taxon>Nostocaceae</taxon>
        <taxon>Trichormus</taxon>
    </lineage>
</organism>
<dbReference type="AlphaFoldDB" id="D7DXF8"/>
<dbReference type="KEGG" id="naz:Aazo_2251"/>
<dbReference type="EMBL" id="CP002059">
    <property type="protein sequence ID" value="ADI64234.1"/>
    <property type="molecule type" value="Genomic_DNA"/>
</dbReference>
<reference evidence="1 2" key="1">
    <citation type="journal article" date="2010" name="PLoS ONE">
        <title>Genome erosion in a nitrogen-fixing vertically transmitted endosymbiotic multicellular cyanobacterium.</title>
        <authorList>
            <person name="Ran L."/>
            <person name="Larsson J."/>
            <person name="Vigil-Stenman T."/>
            <person name="Nylander J.A."/>
            <person name="Ininbergs K."/>
            <person name="Zheng W.W."/>
            <person name="Lapidus A."/>
            <person name="Lowry S."/>
            <person name="Haselkorn R."/>
            <person name="Bergman B."/>
        </authorList>
    </citation>
    <scope>NUCLEOTIDE SEQUENCE [LARGE SCALE GENOMIC DNA]</scope>
    <source>
        <strain evidence="1 2">0708</strain>
    </source>
</reference>